<evidence type="ECO:0000313" key="2">
    <source>
        <dbReference type="EMBL" id="KAG2874221.1"/>
    </source>
</evidence>
<dbReference type="EMBL" id="RCMK01000783">
    <property type="protein sequence ID" value="KAG2912582.1"/>
    <property type="molecule type" value="Genomic_DNA"/>
</dbReference>
<dbReference type="AlphaFoldDB" id="A0A8T1AAY3"/>
<name>A0A8T1AAY3_9STRA</name>
<evidence type="ECO:0000313" key="6">
    <source>
        <dbReference type="Proteomes" id="UP000774804"/>
    </source>
</evidence>
<dbReference type="EMBL" id="RCMV01000909">
    <property type="protein sequence ID" value="KAG3211818.1"/>
    <property type="molecule type" value="Genomic_DNA"/>
</dbReference>
<accession>A0A8T1AAY3</accession>
<evidence type="ECO:0000313" key="1">
    <source>
        <dbReference type="EMBL" id="KAG2847657.1"/>
    </source>
</evidence>
<comment type="caution">
    <text evidence="2">The sequence shown here is derived from an EMBL/GenBank/DDBJ whole genome shotgun (WGS) entry which is preliminary data.</text>
</comment>
<dbReference type="Proteomes" id="UP000774804">
    <property type="component" value="Unassembled WGS sequence"/>
</dbReference>
<dbReference type="EMBL" id="RCMG01000784">
    <property type="protein sequence ID" value="KAG2847657.1"/>
    <property type="molecule type" value="Genomic_DNA"/>
</dbReference>
<evidence type="ECO:0000313" key="3">
    <source>
        <dbReference type="EMBL" id="KAG2912582.1"/>
    </source>
</evidence>
<evidence type="ECO:0000313" key="4">
    <source>
        <dbReference type="EMBL" id="KAG2978361.1"/>
    </source>
</evidence>
<sequence length="80" mass="8273">MLSLEVALWYSMAPGVVKDAKDERTDERMNGRTGDDCSGLCTAGVCIGERAGTGARGVEVRVAKRASAYGPDLGIGAALV</sequence>
<dbReference type="EMBL" id="RCMI01002936">
    <property type="protein sequence ID" value="KAG2874221.1"/>
    <property type="molecule type" value="Genomic_DNA"/>
</dbReference>
<reference evidence="2" key="1">
    <citation type="submission" date="2018-10" db="EMBL/GenBank/DDBJ databases">
        <title>Effector identification in a new, highly contiguous assembly of the strawberry crown rot pathogen Phytophthora cactorum.</title>
        <authorList>
            <person name="Armitage A.D."/>
            <person name="Nellist C.F."/>
            <person name="Bates H."/>
            <person name="Vickerstaff R.J."/>
            <person name="Harrison R.J."/>
        </authorList>
    </citation>
    <scope>NUCLEOTIDE SEQUENCE</scope>
    <source>
        <strain evidence="1">15-7</strain>
        <strain evidence="2">4032</strain>
        <strain evidence="3">4040</strain>
        <strain evidence="4">P415</strain>
        <strain evidence="5">P421</strain>
    </source>
</reference>
<dbReference type="Proteomes" id="UP000760860">
    <property type="component" value="Unassembled WGS sequence"/>
</dbReference>
<dbReference type="Proteomes" id="UP000697107">
    <property type="component" value="Unassembled WGS sequence"/>
</dbReference>
<dbReference type="Proteomes" id="UP000735874">
    <property type="component" value="Unassembled WGS sequence"/>
</dbReference>
<dbReference type="Proteomes" id="UP000736787">
    <property type="component" value="Unassembled WGS sequence"/>
</dbReference>
<evidence type="ECO:0000313" key="5">
    <source>
        <dbReference type="EMBL" id="KAG3211818.1"/>
    </source>
</evidence>
<dbReference type="EMBL" id="RCML01000393">
    <property type="protein sequence ID" value="KAG2978361.1"/>
    <property type="molecule type" value="Genomic_DNA"/>
</dbReference>
<proteinExistence type="predicted"/>
<organism evidence="2 6">
    <name type="scientific">Phytophthora cactorum</name>
    <dbReference type="NCBI Taxonomy" id="29920"/>
    <lineage>
        <taxon>Eukaryota</taxon>
        <taxon>Sar</taxon>
        <taxon>Stramenopiles</taxon>
        <taxon>Oomycota</taxon>
        <taxon>Peronosporomycetes</taxon>
        <taxon>Peronosporales</taxon>
        <taxon>Peronosporaceae</taxon>
        <taxon>Phytophthora</taxon>
    </lineage>
</organism>
<gene>
    <name evidence="1" type="ORF">PC113_g17720</name>
    <name evidence="2" type="ORF">PC115_g24206</name>
    <name evidence="3" type="ORF">PC117_g18853</name>
    <name evidence="4" type="ORF">PC118_g12343</name>
    <name evidence="5" type="ORF">PC129_g17221</name>
</gene>
<protein>
    <submittedName>
        <fullName evidence="2">Uncharacterized protein</fullName>
    </submittedName>
</protein>